<gene>
    <name evidence="1" type="ORF">GH741_17505</name>
</gene>
<dbReference type="InterPro" id="IPR038084">
    <property type="entry name" value="PduO/GlcC-like_sf"/>
</dbReference>
<sequence length="156" mass="17718">MENYNAILDDLLKEETDFQFSEFTNITAYQIGSRIIEKALKENKSIVVNIQRDGEPLFYTKMNGTTTNNDEWVTRKNNVLSHFKHSSYYMHVYLKSINSNVESHSLDPKDYAAEGGAFPLIIKDTGIIGTITVSGLTGEEDHRMITSVLSEYLNVN</sequence>
<dbReference type="PANTHER" id="PTHR28255:SF1">
    <property type="entry name" value="UPF0303 PROTEIN YBR137W"/>
    <property type="match status" value="1"/>
</dbReference>
<dbReference type="InterPro" id="IPR010371">
    <property type="entry name" value="YBR137W-like"/>
</dbReference>
<accession>A0A6A8DFQ1</accession>
<organism evidence="1 2">
    <name type="scientific">Aquibacillus halophilus</name>
    <dbReference type="NCBI Taxonomy" id="930132"/>
    <lineage>
        <taxon>Bacteria</taxon>
        <taxon>Bacillati</taxon>
        <taxon>Bacillota</taxon>
        <taxon>Bacilli</taxon>
        <taxon>Bacillales</taxon>
        <taxon>Bacillaceae</taxon>
        <taxon>Aquibacillus</taxon>
    </lineage>
</organism>
<dbReference type="SUPFAM" id="SSF143744">
    <property type="entry name" value="GlcG-like"/>
    <property type="match status" value="1"/>
</dbReference>
<dbReference type="RefSeq" id="WP_153738059.1">
    <property type="nucleotide sequence ID" value="NZ_WJNG01000016.1"/>
</dbReference>
<dbReference type="NCBIfam" id="NF002696">
    <property type="entry name" value="PRK02487.1-5"/>
    <property type="match status" value="1"/>
</dbReference>
<evidence type="ECO:0000313" key="1">
    <source>
        <dbReference type="EMBL" id="MRH44443.1"/>
    </source>
</evidence>
<proteinExistence type="predicted"/>
<reference evidence="1" key="1">
    <citation type="submission" date="2019-11" db="EMBL/GenBank/DDBJ databases">
        <authorList>
            <person name="Li J."/>
        </authorList>
    </citation>
    <scope>NUCLEOTIDE SEQUENCE</scope>
    <source>
        <strain evidence="1">B6B</strain>
    </source>
</reference>
<keyword evidence="2" id="KW-1185">Reference proteome</keyword>
<dbReference type="InterPro" id="IPR005624">
    <property type="entry name" value="PduO/GlcC-like"/>
</dbReference>
<dbReference type="EMBL" id="WJNG01000016">
    <property type="protein sequence ID" value="MRH44443.1"/>
    <property type="molecule type" value="Genomic_DNA"/>
</dbReference>
<dbReference type="PANTHER" id="PTHR28255">
    <property type="match status" value="1"/>
</dbReference>
<dbReference type="Proteomes" id="UP000799092">
    <property type="component" value="Unassembled WGS sequence"/>
</dbReference>
<dbReference type="PIRSF" id="PIRSF008757">
    <property type="entry name" value="UCP008757"/>
    <property type="match status" value="1"/>
</dbReference>
<dbReference type="OrthoDB" id="9815315at2"/>
<evidence type="ECO:0000313" key="2">
    <source>
        <dbReference type="Proteomes" id="UP000799092"/>
    </source>
</evidence>
<dbReference type="Gene3D" id="3.30.450.150">
    <property type="entry name" value="Haem-degrading domain"/>
    <property type="match status" value="1"/>
</dbReference>
<comment type="caution">
    <text evidence="1">The sequence shown here is derived from an EMBL/GenBank/DDBJ whole genome shotgun (WGS) entry which is preliminary data.</text>
</comment>
<name>A0A6A8DFQ1_9BACI</name>
<dbReference type="AlphaFoldDB" id="A0A6A8DFQ1"/>
<protein>
    <submittedName>
        <fullName evidence="1">Heme-degrading domain-containing protein</fullName>
    </submittedName>
</protein>
<dbReference type="Pfam" id="PF03928">
    <property type="entry name" value="HbpS-like"/>
    <property type="match status" value="1"/>
</dbReference>